<dbReference type="AlphaFoldDB" id="A0A166AM44"/>
<proteinExistence type="inferred from homology"/>
<evidence type="ECO:0000256" key="1">
    <source>
        <dbReference type="ARBA" id="ARBA00006336"/>
    </source>
</evidence>
<accession>A0A166AM44</accession>
<dbReference type="InterPro" id="IPR036380">
    <property type="entry name" value="Isochorismatase-like_sf"/>
</dbReference>
<gene>
    <name evidence="4" type="ORF">EXIGLDRAFT_674235</name>
</gene>
<dbReference type="Pfam" id="PF00857">
    <property type="entry name" value="Isochorismatase"/>
    <property type="match status" value="1"/>
</dbReference>
<sequence>MSPSAAVALVVIDVQVGFDDEAFWGPRSNPAFESNLTKLLDAFRASSLSPKPFIVHVAHHSLFPDSPLASGPGAAFQDIAQPHDGEPVVIKNVNSAFIGTNLEALLRDRKIQKLYLCGLTTGHCVSTSVRMAANLRVCQGAWGKGEVVLVHDATAAHAAGGFDAETIHKVNVATLDGEFCRAATTEEVVKEVSS</sequence>
<evidence type="ECO:0000313" key="4">
    <source>
        <dbReference type="EMBL" id="KZV93319.1"/>
    </source>
</evidence>
<feature type="domain" description="Isochorismatase-like" evidence="3">
    <location>
        <begin position="8"/>
        <end position="161"/>
    </location>
</feature>
<evidence type="ECO:0000259" key="3">
    <source>
        <dbReference type="Pfam" id="PF00857"/>
    </source>
</evidence>
<evidence type="ECO:0000313" key="5">
    <source>
        <dbReference type="Proteomes" id="UP000077266"/>
    </source>
</evidence>
<dbReference type="EMBL" id="KV425992">
    <property type="protein sequence ID" value="KZV93319.1"/>
    <property type="molecule type" value="Genomic_DNA"/>
</dbReference>
<evidence type="ECO:0000256" key="2">
    <source>
        <dbReference type="ARBA" id="ARBA00022801"/>
    </source>
</evidence>
<dbReference type="PANTHER" id="PTHR43540">
    <property type="entry name" value="PEROXYUREIDOACRYLATE/UREIDOACRYLATE AMIDOHYDROLASE-RELATED"/>
    <property type="match status" value="1"/>
</dbReference>
<name>A0A166AM44_EXIGL</name>
<keyword evidence="5" id="KW-1185">Reference proteome</keyword>
<dbReference type="OrthoDB" id="167809at2759"/>
<dbReference type="InterPro" id="IPR000868">
    <property type="entry name" value="Isochorismatase-like_dom"/>
</dbReference>
<comment type="similarity">
    <text evidence="1">Belongs to the isochorismatase family.</text>
</comment>
<dbReference type="InterPro" id="IPR050272">
    <property type="entry name" value="Isochorismatase-like_hydrls"/>
</dbReference>
<organism evidence="4 5">
    <name type="scientific">Exidia glandulosa HHB12029</name>
    <dbReference type="NCBI Taxonomy" id="1314781"/>
    <lineage>
        <taxon>Eukaryota</taxon>
        <taxon>Fungi</taxon>
        <taxon>Dikarya</taxon>
        <taxon>Basidiomycota</taxon>
        <taxon>Agaricomycotina</taxon>
        <taxon>Agaricomycetes</taxon>
        <taxon>Auriculariales</taxon>
        <taxon>Exidiaceae</taxon>
        <taxon>Exidia</taxon>
    </lineage>
</organism>
<keyword evidence="2 4" id="KW-0378">Hydrolase</keyword>
<dbReference type="Gene3D" id="3.40.50.850">
    <property type="entry name" value="Isochorismatase-like"/>
    <property type="match status" value="1"/>
</dbReference>
<dbReference type="SUPFAM" id="SSF52499">
    <property type="entry name" value="Isochorismatase-like hydrolases"/>
    <property type="match status" value="1"/>
</dbReference>
<protein>
    <submittedName>
        <fullName evidence="4">Putative isochorismatase family hydrolase</fullName>
    </submittedName>
</protein>
<dbReference type="GO" id="GO:0016787">
    <property type="term" value="F:hydrolase activity"/>
    <property type="evidence" value="ECO:0007669"/>
    <property type="project" value="UniProtKB-KW"/>
</dbReference>
<dbReference type="STRING" id="1314781.A0A166AM44"/>
<dbReference type="PANTHER" id="PTHR43540:SF1">
    <property type="entry name" value="ISOCHORISMATASE HYDROLASE"/>
    <property type="match status" value="1"/>
</dbReference>
<dbReference type="InParanoid" id="A0A166AM44"/>
<dbReference type="Proteomes" id="UP000077266">
    <property type="component" value="Unassembled WGS sequence"/>
</dbReference>
<reference evidence="4 5" key="1">
    <citation type="journal article" date="2016" name="Mol. Biol. Evol.">
        <title>Comparative Genomics of Early-Diverging Mushroom-Forming Fungi Provides Insights into the Origins of Lignocellulose Decay Capabilities.</title>
        <authorList>
            <person name="Nagy L.G."/>
            <person name="Riley R."/>
            <person name="Tritt A."/>
            <person name="Adam C."/>
            <person name="Daum C."/>
            <person name="Floudas D."/>
            <person name="Sun H."/>
            <person name="Yadav J.S."/>
            <person name="Pangilinan J."/>
            <person name="Larsson K.H."/>
            <person name="Matsuura K."/>
            <person name="Barry K."/>
            <person name="Labutti K."/>
            <person name="Kuo R."/>
            <person name="Ohm R.A."/>
            <person name="Bhattacharya S.S."/>
            <person name="Shirouzu T."/>
            <person name="Yoshinaga Y."/>
            <person name="Martin F.M."/>
            <person name="Grigoriev I.V."/>
            <person name="Hibbett D.S."/>
        </authorList>
    </citation>
    <scope>NUCLEOTIDE SEQUENCE [LARGE SCALE GENOMIC DNA]</scope>
    <source>
        <strain evidence="4 5">HHB12029</strain>
    </source>
</reference>